<name>A0A2P9HFG7_9HYPH</name>
<dbReference type="Gene3D" id="1.10.10.60">
    <property type="entry name" value="Homeodomain-like"/>
    <property type="match status" value="1"/>
</dbReference>
<dbReference type="PRINTS" id="PR01590">
    <property type="entry name" value="HTHFIS"/>
</dbReference>
<sequence>MPRPLTLPPLRQRQDFDSLVDHLLRRIGEEEGETITLDRAARKALAAYGWPGNLRELDNTLRVAAAVATDATITTDCLPEHFQTVTAADNDRSDQQVLRRQLDECGNNISALARKLGVNRSTIHRRLKPTH</sequence>
<evidence type="ECO:0000313" key="8">
    <source>
        <dbReference type="Proteomes" id="UP000246073"/>
    </source>
</evidence>
<organism evidence="7 8">
    <name type="scientific">Ochrobactrum soli</name>
    <dbReference type="NCBI Taxonomy" id="2448455"/>
    <lineage>
        <taxon>Bacteria</taxon>
        <taxon>Pseudomonadati</taxon>
        <taxon>Pseudomonadota</taxon>
        <taxon>Alphaproteobacteria</taxon>
        <taxon>Hyphomicrobiales</taxon>
        <taxon>Brucellaceae</taxon>
        <taxon>Brucella/Ochrobactrum group</taxon>
        <taxon>Ochrobactrum</taxon>
    </lineage>
</organism>
<dbReference type="InterPro" id="IPR009057">
    <property type="entry name" value="Homeodomain-like_sf"/>
</dbReference>
<dbReference type="InterPro" id="IPR002078">
    <property type="entry name" value="Sigma_54_int"/>
</dbReference>
<evidence type="ECO:0000256" key="4">
    <source>
        <dbReference type="ARBA" id="ARBA00023015"/>
    </source>
</evidence>
<dbReference type="GO" id="GO:0043565">
    <property type="term" value="F:sequence-specific DNA binding"/>
    <property type="evidence" value="ECO:0007669"/>
    <property type="project" value="InterPro"/>
</dbReference>
<gene>
    <name evidence="7" type="ORF">OHAE_2770</name>
</gene>
<dbReference type="AlphaFoldDB" id="A0A2P9HFG7"/>
<dbReference type="Pfam" id="PF02954">
    <property type="entry name" value="HTH_8"/>
    <property type="match status" value="1"/>
</dbReference>
<evidence type="ECO:0000256" key="5">
    <source>
        <dbReference type="ARBA" id="ARBA00023163"/>
    </source>
</evidence>
<dbReference type="GO" id="GO:0000160">
    <property type="term" value="P:phosphorelay signal transduction system"/>
    <property type="evidence" value="ECO:0007669"/>
    <property type="project" value="UniProtKB-KW"/>
</dbReference>
<keyword evidence="5" id="KW-0804">Transcription</keyword>
<dbReference type="GO" id="GO:0005524">
    <property type="term" value="F:ATP binding"/>
    <property type="evidence" value="ECO:0007669"/>
    <property type="project" value="UniProtKB-KW"/>
</dbReference>
<dbReference type="Pfam" id="PF25601">
    <property type="entry name" value="AAA_lid_14"/>
    <property type="match status" value="1"/>
</dbReference>
<dbReference type="InterPro" id="IPR058031">
    <property type="entry name" value="AAA_lid_NorR"/>
</dbReference>
<dbReference type="Gene3D" id="1.10.8.60">
    <property type="match status" value="1"/>
</dbReference>
<reference evidence="8" key="1">
    <citation type="submission" date="2017-12" db="EMBL/GenBank/DDBJ databases">
        <authorList>
            <person name="Diaz M."/>
        </authorList>
    </citation>
    <scope>NUCLEOTIDE SEQUENCE [LARGE SCALE GENOMIC DNA]</scope>
    <source>
        <strain evidence="8">FI11154</strain>
    </source>
</reference>
<dbReference type="PANTHER" id="PTHR32071">
    <property type="entry name" value="TRANSCRIPTIONAL REGULATORY PROTEIN"/>
    <property type="match status" value="1"/>
</dbReference>
<evidence type="ECO:0000256" key="1">
    <source>
        <dbReference type="ARBA" id="ARBA00022741"/>
    </source>
</evidence>
<proteinExistence type="predicted"/>
<dbReference type="PROSITE" id="PS50045">
    <property type="entry name" value="SIGMA54_INTERACT_4"/>
    <property type="match status" value="1"/>
</dbReference>
<protein>
    <submittedName>
        <fullName evidence="7">Transcriptional activator of acetoin/glycerol metabolism</fullName>
    </submittedName>
</protein>
<dbReference type="SUPFAM" id="SSF46689">
    <property type="entry name" value="Homeodomain-like"/>
    <property type="match status" value="1"/>
</dbReference>
<dbReference type="InterPro" id="IPR025944">
    <property type="entry name" value="Sigma_54_int_dom_CS"/>
</dbReference>
<dbReference type="EMBL" id="OOFM01000004">
    <property type="protein sequence ID" value="SPL62838.1"/>
    <property type="molecule type" value="Genomic_DNA"/>
</dbReference>
<dbReference type="InterPro" id="IPR002197">
    <property type="entry name" value="HTH_Fis"/>
</dbReference>
<evidence type="ECO:0000259" key="6">
    <source>
        <dbReference type="PROSITE" id="PS50045"/>
    </source>
</evidence>
<keyword evidence="4" id="KW-0805">Transcription regulation</keyword>
<keyword evidence="3" id="KW-0902">Two-component regulatory system</keyword>
<evidence type="ECO:0000256" key="2">
    <source>
        <dbReference type="ARBA" id="ARBA00022840"/>
    </source>
</evidence>
<evidence type="ECO:0000313" key="7">
    <source>
        <dbReference type="EMBL" id="SPL62838.1"/>
    </source>
</evidence>
<dbReference type="Proteomes" id="UP000246073">
    <property type="component" value="Unassembled WGS sequence"/>
</dbReference>
<keyword evidence="2" id="KW-0067">ATP-binding</keyword>
<dbReference type="PROSITE" id="PS00688">
    <property type="entry name" value="SIGMA54_INTERACT_3"/>
    <property type="match status" value="1"/>
</dbReference>
<evidence type="ECO:0000256" key="3">
    <source>
        <dbReference type="ARBA" id="ARBA00023012"/>
    </source>
</evidence>
<dbReference type="RefSeq" id="WP_109366878.1">
    <property type="nucleotide sequence ID" value="NZ_OOFM01000004.1"/>
</dbReference>
<accession>A0A2P9HFG7</accession>
<keyword evidence="1" id="KW-0547">Nucleotide-binding</keyword>
<dbReference type="GO" id="GO:0006355">
    <property type="term" value="P:regulation of DNA-templated transcription"/>
    <property type="evidence" value="ECO:0007669"/>
    <property type="project" value="InterPro"/>
</dbReference>
<feature type="domain" description="Sigma-54 factor interaction" evidence="6">
    <location>
        <begin position="4"/>
        <end position="66"/>
    </location>
</feature>